<dbReference type="SUPFAM" id="SSF46689">
    <property type="entry name" value="Homeodomain-like"/>
    <property type="match status" value="1"/>
</dbReference>
<dbReference type="GO" id="GO:0000976">
    <property type="term" value="F:transcription cis-regulatory region binding"/>
    <property type="evidence" value="ECO:0007669"/>
    <property type="project" value="TreeGrafter"/>
</dbReference>
<feature type="domain" description="HTH araC/xylS-type" evidence="4">
    <location>
        <begin position="235"/>
        <end position="331"/>
    </location>
</feature>
<dbReference type="PRINTS" id="PR00032">
    <property type="entry name" value="HTHARAC"/>
</dbReference>
<name>A0A095US51_9GAMM</name>
<dbReference type="PANTHER" id="PTHR47894:SF1">
    <property type="entry name" value="HTH-TYPE TRANSCRIPTIONAL REGULATOR VQSM"/>
    <property type="match status" value="1"/>
</dbReference>
<dbReference type="GO" id="GO:0003700">
    <property type="term" value="F:DNA-binding transcription factor activity"/>
    <property type="evidence" value="ECO:0007669"/>
    <property type="project" value="InterPro"/>
</dbReference>
<dbReference type="InterPro" id="IPR009057">
    <property type="entry name" value="Homeodomain-like_sf"/>
</dbReference>
<dbReference type="PROSITE" id="PS01124">
    <property type="entry name" value="HTH_ARAC_FAMILY_2"/>
    <property type="match status" value="1"/>
</dbReference>
<dbReference type="InterPro" id="IPR032687">
    <property type="entry name" value="AraC-type_N"/>
</dbReference>
<proteinExistence type="predicted"/>
<dbReference type="PATRIC" id="fig|1177154.3.peg.1282"/>
<evidence type="ECO:0000256" key="1">
    <source>
        <dbReference type="ARBA" id="ARBA00023015"/>
    </source>
</evidence>
<evidence type="ECO:0000259" key="4">
    <source>
        <dbReference type="PROSITE" id="PS01124"/>
    </source>
</evidence>
<dbReference type="OrthoDB" id="6194859at2"/>
<organism evidence="5 6">
    <name type="scientific">Alcanivorax nanhaiticus</name>
    <dbReference type="NCBI Taxonomy" id="1177154"/>
    <lineage>
        <taxon>Bacteria</taxon>
        <taxon>Pseudomonadati</taxon>
        <taxon>Pseudomonadota</taxon>
        <taxon>Gammaproteobacteria</taxon>
        <taxon>Oceanospirillales</taxon>
        <taxon>Alcanivoracaceae</taxon>
        <taxon>Alcanivorax</taxon>
    </lineage>
</organism>
<accession>A0A095US51</accession>
<reference evidence="5 6" key="1">
    <citation type="submission" date="2012-09" db="EMBL/GenBank/DDBJ databases">
        <title>Genome Sequence of alkane-degrading Bacterium Alcanivorax sp. 19-m-6.</title>
        <authorList>
            <person name="Lai Q."/>
            <person name="Shao Z."/>
        </authorList>
    </citation>
    <scope>NUCLEOTIDE SEQUENCE [LARGE SCALE GENOMIC DNA]</scope>
    <source>
        <strain evidence="5 6">19-m-6</strain>
    </source>
</reference>
<dbReference type="RefSeq" id="WP_035231394.1">
    <property type="nucleotide sequence ID" value="NZ_ARXV01000004.1"/>
</dbReference>
<dbReference type="SMART" id="SM00342">
    <property type="entry name" value="HTH_ARAC"/>
    <property type="match status" value="1"/>
</dbReference>
<dbReference type="AlphaFoldDB" id="A0A095US51"/>
<dbReference type="Pfam" id="PF12625">
    <property type="entry name" value="Arabinose_bd"/>
    <property type="match status" value="1"/>
</dbReference>
<dbReference type="GO" id="GO:0005829">
    <property type="term" value="C:cytosol"/>
    <property type="evidence" value="ECO:0007669"/>
    <property type="project" value="TreeGrafter"/>
</dbReference>
<keyword evidence="2" id="KW-0238">DNA-binding</keyword>
<evidence type="ECO:0000313" key="6">
    <source>
        <dbReference type="Proteomes" id="UP000029444"/>
    </source>
</evidence>
<dbReference type="InterPro" id="IPR020449">
    <property type="entry name" value="Tscrpt_reg_AraC-type_HTH"/>
</dbReference>
<gene>
    <name evidence="5" type="ORF">Y5S_01258</name>
</gene>
<evidence type="ECO:0000313" key="5">
    <source>
        <dbReference type="EMBL" id="KGD65365.1"/>
    </source>
</evidence>
<keyword evidence="1" id="KW-0805">Transcription regulation</keyword>
<dbReference type="STRING" id="1177154.Y5S_01258"/>
<evidence type="ECO:0000256" key="2">
    <source>
        <dbReference type="ARBA" id="ARBA00023125"/>
    </source>
</evidence>
<evidence type="ECO:0000256" key="3">
    <source>
        <dbReference type="ARBA" id="ARBA00023163"/>
    </source>
</evidence>
<dbReference type="EMBL" id="ARXV01000004">
    <property type="protein sequence ID" value="KGD65365.1"/>
    <property type="molecule type" value="Genomic_DNA"/>
</dbReference>
<keyword evidence="6" id="KW-1185">Reference proteome</keyword>
<sequence length="331" mass="36958">MTPDLALAYCRMIAQALGLDQDGLENLVCNTGINVETLLHGDGFIDWAGTCQLIANAHAINPQPDIALQAGLRALPAMHGPMGMAAMASPTLRDAMRVFAAFTNTRTRVFHTKMEENHDTITLHLQFNYPMDEYIRFLTESAMASAYACHVVLRGKPINDGAAYFNYPAPPWADAYKRIFRGTEVIFDAPNAGLSLPAHYGDEPLASHDRELLWMAIGQCEARQESLRKMGTVSDQVLALLHQAQGQADLETIADRLHISPRTLIRKLKQEDTRFQQLRDQTLSRRATQLLSLPHYTVAAVAEDLGYTDVASFRRAFQRWFGTSPGKFRQE</sequence>
<comment type="caution">
    <text evidence="5">The sequence shown here is derived from an EMBL/GenBank/DDBJ whole genome shotgun (WGS) entry which is preliminary data.</text>
</comment>
<keyword evidence="3" id="KW-0804">Transcription</keyword>
<dbReference type="PANTHER" id="PTHR47894">
    <property type="entry name" value="HTH-TYPE TRANSCRIPTIONAL REGULATOR GADX"/>
    <property type="match status" value="1"/>
</dbReference>
<protein>
    <submittedName>
        <fullName evidence="5">AraC family transcriptional regulator</fullName>
    </submittedName>
</protein>
<dbReference type="InterPro" id="IPR018060">
    <property type="entry name" value="HTH_AraC"/>
</dbReference>
<dbReference type="Pfam" id="PF12833">
    <property type="entry name" value="HTH_18"/>
    <property type="match status" value="1"/>
</dbReference>
<dbReference type="eggNOG" id="COG2207">
    <property type="taxonomic scope" value="Bacteria"/>
</dbReference>
<dbReference type="Gene3D" id="1.10.10.60">
    <property type="entry name" value="Homeodomain-like"/>
    <property type="match status" value="1"/>
</dbReference>
<dbReference type="Proteomes" id="UP000029444">
    <property type="component" value="Unassembled WGS sequence"/>
</dbReference>